<reference evidence="2" key="1">
    <citation type="submission" date="2018-05" db="EMBL/GenBank/DDBJ databases">
        <authorList>
            <person name="Lanie J.A."/>
            <person name="Ng W.-L."/>
            <person name="Kazmierczak K.M."/>
            <person name="Andrzejewski T.M."/>
            <person name="Davidsen T.M."/>
            <person name="Wayne K.J."/>
            <person name="Tettelin H."/>
            <person name="Glass J.I."/>
            <person name="Rusch D."/>
            <person name="Podicherti R."/>
            <person name="Tsui H.-C.T."/>
            <person name="Winkler M.E."/>
        </authorList>
    </citation>
    <scope>NUCLEOTIDE SEQUENCE</scope>
</reference>
<sequence>MAEQRFLDNGDGTVTDTWTKLMWMQEDSFLILKKFLIYLHAQQFLDKLNSESFAGYSDWRFANKREAHSLFDKQKSVKDKYGCDIHIDPVFTAGCGYDTWTSHTRGTITAYCYSFNSGRGGHKESGDSLNTSVRFVRGEFDNSRLNITAVPQVRDQITQGGGWR</sequence>
<evidence type="ECO:0000259" key="1">
    <source>
        <dbReference type="Pfam" id="PF07603"/>
    </source>
</evidence>
<name>A0A383EU92_9ZZZZ</name>
<feature type="domain" description="Lcl C-terminal" evidence="1">
    <location>
        <begin position="12"/>
        <end position="137"/>
    </location>
</feature>
<gene>
    <name evidence="2" type="ORF">METZ01_LOCUS513346</name>
</gene>
<organism evidence="2">
    <name type="scientific">marine metagenome</name>
    <dbReference type="NCBI Taxonomy" id="408172"/>
    <lineage>
        <taxon>unclassified sequences</taxon>
        <taxon>metagenomes</taxon>
        <taxon>ecological metagenomes</taxon>
    </lineage>
</organism>
<dbReference type="InterPro" id="IPR011460">
    <property type="entry name" value="Lcl_C"/>
</dbReference>
<evidence type="ECO:0000313" key="2">
    <source>
        <dbReference type="EMBL" id="SVE60492.1"/>
    </source>
</evidence>
<proteinExistence type="predicted"/>
<dbReference type="EMBL" id="UINC01228958">
    <property type="protein sequence ID" value="SVE60492.1"/>
    <property type="molecule type" value="Genomic_DNA"/>
</dbReference>
<accession>A0A383EU92</accession>
<dbReference type="AlphaFoldDB" id="A0A383EU92"/>
<protein>
    <recommendedName>
        <fullName evidence="1">Lcl C-terminal domain-containing protein</fullName>
    </recommendedName>
</protein>
<dbReference type="Pfam" id="PF07603">
    <property type="entry name" value="Lcl_C"/>
    <property type="match status" value="1"/>
</dbReference>